<gene>
    <name evidence="1" type="ORF">Tci_042737</name>
</gene>
<accession>A0A6L2MB91</accession>
<dbReference type="AlphaFoldDB" id="A0A6L2MB91"/>
<name>A0A6L2MB91_TANCI</name>
<dbReference type="GO" id="GO:0016740">
    <property type="term" value="F:transferase activity"/>
    <property type="evidence" value="ECO:0007669"/>
    <property type="project" value="UniProtKB-KW"/>
</dbReference>
<sequence length="160" mass="18545">MWGMVVTLSFGTTVGHLRSRFQIWQSLISLLKIKTKQSKPIVTQLEMVTGSGMNYLPFLSNSLKVISSHYKWRNMKIFGRDEGKPIDPIRFLHTKLKEMSDALLKDDMQKQGYYKIRKEVFIGWVTPPDGWVMLNTDEASRGNPRVEFYEMTKDASFVTC</sequence>
<keyword evidence="1" id="KW-0808">Transferase</keyword>
<evidence type="ECO:0000313" key="1">
    <source>
        <dbReference type="EMBL" id="GEU70759.1"/>
    </source>
</evidence>
<comment type="caution">
    <text evidence="1">The sequence shown here is derived from an EMBL/GenBank/DDBJ whole genome shotgun (WGS) entry which is preliminary data.</text>
</comment>
<protein>
    <submittedName>
        <fullName evidence="1">Polynucleotidyl transferase, ribonuclease H-like superfamily protein</fullName>
    </submittedName>
</protein>
<dbReference type="EMBL" id="BKCJ010006175">
    <property type="protein sequence ID" value="GEU70759.1"/>
    <property type="molecule type" value="Genomic_DNA"/>
</dbReference>
<proteinExistence type="predicted"/>
<reference evidence="1" key="1">
    <citation type="journal article" date="2019" name="Sci. Rep.">
        <title>Draft genome of Tanacetum cinerariifolium, the natural source of mosquito coil.</title>
        <authorList>
            <person name="Yamashiro T."/>
            <person name="Shiraishi A."/>
            <person name="Satake H."/>
            <person name="Nakayama K."/>
        </authorList>
    </citation>
    <scope>NUCLEOTIDE SEQUENCE</scope>
</reference>
<organism evidence="1">
    <name type="scientific">Tanacetum cinerariifolium</name>
    <name type="common">Dalmatian daisy</name>
    <name type="synonym">Chrysanthemum cinerariifolium</name>
    <dbReference type="NCBI Taxonomy" id="118510"/>
    <lineage>
        <taxon>Eukaryota</taxon>
        <taxon>Viridiplantae</taxon>
        <taxon>Streptophyta</taxon>
        <taxon>Embryophyta</taxon>
        <taxon>Tracheophyta</taxon>
        <taxon>Spermatophyta</taxon>
        <taxon>Magnoliopsida</taxon>
        <taxon>eudicotyledons</taxon>
        <taxon>Gunneridae</taxon>
        <taxon>Pentapetalae</taxon>
        <taxon>asterids</taxon>
        <taxon>campanulids</taxon>
        <taxon>Asterales</taxon>
        <taxon>Asteraceae</taxon>
        <taxon>Asteroideae</taxon>
        <taxon>Anthemideae</taxon>
        <taxon>Anthemidinae</taxon>
        <taxon>Tanacetum</taxon>
    </lineage>
</organism>